<dbReference type="InterPro" id="IPR004316">
    <property type="entry name" value="SWEET_rpt"/>
</dbReference>
<evidence type="ECO:0000256" key="8">
    <source>
        <dbReference type="ARBA" id="ARBA00022989"/>
    </source>
</evidence>
<organism evidence="11 12">
    <name type="scientific">Leishmania martiniquensis</name>
    <dbReference type="NCBI Taxonomy" id="1580590"/>
    <lineage>
        <taxon>Eukaryota</taxon>
        <taxon>Discoba</taxon>
        <taxon>Euglenozoa</taxon>
        <taxon>Kinetoplastea</taxon>
        <taxon>Metakinetoplastina</taxon>
        <taxon>Trypanosomatida</taxon>
        <taxon>Trypanosomatidae</taxon>
        <taxon>Leishmaniinae</taxon>
        <taxon>Leishmania</taxon>
    </lineage>
</organism>
<evidence type="ECO:0000256" key="5">
    <source>
        <dbReference type="ARBA" id="ARBA00022597"/>
    </source>
</evidence>
<keyword evidence="12" id="KW-1185">Reference proteome</keyword>
<feature type="transmembrane region" description="Helical" evidence="10">
    <location>
        <begin position="63"/>
        <end position="88"/>
    </location>
</feature>
<evidence type="ECO:0000256" key="2">
    <source>
        <dbReference type="ARBA" id="ARBA00007809"/>
    </source>
</evidence>
<dbReference type="InterPro" id="IPR047664">
    <property type="entry name" value="SWEET"/>
</dbReference>
<feature type="transmembrane region" description="Helical" evidence="10">
    <location>
        <begin position="135"/>
        <end position="159"/>
    </location>
</feature>
<dbReference type="RefSeq" id="XP_067174274.1">
    <property type="nucleotide sequence ID" value="XM_067318169.1"/>
</dbReference>
<dbReference type="Pfam" id="PF03083">
    <property type="entry name" value="MtN3_slv"/>
    <property type="match status" value="2"/>
</dbReference>
<keyword evidence="9 10" id="KW-0472">Membrane</keyword>
<dbReference type="AlphaFoldDB" id="A0A836FKN1"/>
<evidence type="ECO:0000256" key="7">
    <source>
        <dbReference type="ARBA" id="ARBA00022737"/>
    </source>
</evidence>
<evidence type="ECO:0000313" key="11">
    <source>
        <dbReference type="EMBL" id="KAG5464337.1"/>
    </source>
</evidence>
<dbReference type="Gene3D" id="1.20.1280.290">
    <property type="match status" value="2"/>
</dbReference>
<reference evidence="11 12" key="1">
    <citation type="submission" date="2021-03" db="EMBL/GenBank/DDBJ databases">
        <title>Leishmania (Mundinia) martiniquensis Genome sequencing and assembly.</title>
        <authorList>
            <person name="Almutairi H."/>
            <person name="Gatherer D."/>
        </authorList>
    </citation>
    <scope>NUCLEOTIDE SEQUENCE [LARGE SCALE GENOMIC DNA]</scope>
    <source>
        <strain evidence="11">LSCM1</strain>
    </source>
</reference>
<sequence>MSVLLQIISFSATLASLFMVVSPVITVKNMRAVKSIGGITVTFFCAQLLNCSVWAMYGVLTVSFPLIICNTIGSAVAVYCIFMFLAVAWMEEKAGHTHVSTSYRASRKVALFTTLVITLFMLLLLYLARYANRSFAIQLNGILGGCCVIFMLSSPLALARSIVRNENAEPLQPVTVIFATLNSVLWTLYGVLKQDAYITIPNALCTLACFFQIALLMRYGRRPSEHIAIIDATAPGLLD</sequence>
<name>A0A836FKN1_9TRYP</name>
<comment type="subcellular location">
    <subcellularLocation>
        <location evidence="1">Cell membrane</location>
        <topology evidence="1">Multi-pass membrane protein</topology>
    </subcellularLocation>
</comment>
<feature type="transmembrane region" description="Helical" evidence="10">
    <location>
        <begin position="6"/>
        <end position="27"/>
    </location>
</feature>
<gene>
    <name evidence="11" type="ORF">LSCM1_00519</name>
</gene>
<keyword evidence="6 10" id="KW-0812">Transmembrane</keyword>
<accession>A0A836FKN1</accession>
<comment type="caution">
    <text evidence="11">The sequence shown here is derived from an EMBL/GenBank/DDBJ whole genome shotgun (WGS) entry which is preliminary data.</text>
</comment>
<dbReference type="PANTHER" id="PTHR10791">
    <property type="entry name" value="RAG1-ACTIVATING PROTEIN 1"/>
    <property type="match status" value="1"/>
</dbReference>
<dbReference type="Proteomes" id="UP000673552">
    <property type="component" value="Chromosome 36"/>
</dbReference>
<keyword evidence="3" id="KW-0813">Transport</keyword>
<evidence type="ECO:0000256" key="3">
    <source>
        <dbReference type="ARBA" id="ARBA00022448"/>
    </source>
</evidence>
<keyword evidence="7" id="KW-0677">Repeat</keyword>
<proteinExistence type="inferred from homology"/>
<evidence type="ECO:0000256" key="1">
    <source>
        <dbReference type="ARBA" id="ARBA00004651"/>
    </source>
</evidence>
<evidence type="ECO:0000256" key="10">
    <source>
        <dbReference type="SAM" id="Phobius"/>
    </source>
</evidence>
<feature type="transmembrane region" description="Helical" evidence="10">
    <location>
        <begin position="171"/>
        <end position="192"/>
    </location>
</feature>
<dbReference type="GeneID" id="92510681"/>
<feature type="transmembrane region" description="Helical" evidence="10">
    <location>
        <begin position="109"/>
        <end position="129"/>
    </location>
</feature>
<protein>
    <recommendedName>
        <fullName evidence="13">Sugar efflux transporter for intercellular exchange</fullName>
    </recommendedName>
</protein>
<evidence type="ECO:0000313" key="12">
    <source>
        <dbReference type="Proteomes" id="UP000673552"/>
    </source>
</evidence>
<comment type="similarity">
    <text evidence="2">Belongs to the SWEET sugar transporter family.</text>
</comment>
<dbReference type="OrthoDB" id="409725at2759"/>
<dbReference type="EMBL" id="JAFEUZ010000036">
    <property type="protein sequence ID" value="KAG5464337.1"/>
    <property type="molecule type" value="Genomic_DNA"/>
</dbReference>
<keyword evidence="5" id="KW-0762">Sugar transport</keyword>
<keyword evidence="4" id="KW-1003">Cell membrane</keyword>
<evidence type="ECO:0000256" key="9">
    <source>
        <dbReference type="ARBA" id="ARBA00023136"/>
    </source>
</evidence>
<feature type="transmembrane region" description="Helical" evidence="10">
    <location>
        <begin position="39"/>
        <end position="57"/>
    </location>
</feature>
<evidence type="ECO:0000256" key="6">
    <source>
        <dbReference type="ARBA" id="ARBA00022692"/>
    </source>
</evidence>
<dbReference type="KEGG" id="lmat:92510681"/>
<dbReference type="GO" id="GO:0051119">
    <property type="term" value="F:sugar transmembrane transporter activity"/>
    <property type="evidence" value="ECO:0007669"/>
    <property type="project" value="InterPro"/>
</dbReference>
<feature type="transmembrane region" description="Helical" evidence="10">
    <location>
        <begin position="198"/>
        <end position="217"/>
    </location>
</feature>
<evidence type="ECO:0000256" key="4">
    <source>
        <dbReference type="ARBA" id="ARBA00022475"/>
    </source>
</evidence>
<keyword evidence="8 10" id="KW-1133">Transmembrane helix</keyword>
<evidence type="ECO:0008006" key="13">
    <source>
        <dbReference type="Google" id="ProtNLM"/>
    </source>
</evidence>
<dbReference type="PANTHER" id="PTHR10791:SF30">
    <property type="entry name" value="SUGAR TRANSPORTER SWEET1"/>
    <property type="match status" value="1"/>
</dbReference>
<dbReference type="GO" id="GO:0005886">
    <property type="term" value="C:plasma membrane"/>
    <property type="evidence" value="ECO:0007669"/>
    <property type="project" value="UniProtKB-SubCell"/>
</dbReference>